<feature type="domain" description="Cytidyltransferase-like" evidence="12">
    <location>
        <begin position="10"/>
        <end position="172"/>
    </location>
</feature>
<comment type="catalytic activity">
    <reaction evidence="10 11">
        <text>nicotinate beta-D-ribonucleotide + ATP + H(+) = deamido-NAD(+) + diphosphate</text>
        <dbReference type="Rhea" id="RHEA:22860"/>
        <dbReference type="ChEBI" id="CHEBI:15378"/>
        <dbReference type="ChEBI" id="CHEBI:30616"/>
        <dbReference type="ChEBI" id="CHEBI:33019"/>
        <dbReference type="ChEBI" id="CHEBI:57502"/>
        <dbReference type="ChEBI" id="CHEBI:58437"/>
        <dbReference type="EC" id="2.7.7.18"/>
    </reaction>
</comment>
<comment type="caution">
    <text evidence="13">The sequence shown here is derived from an EMBL/GenBank/DDBJ whole genome shotgun (WGS) entry which is preliminary data.</text>
</comment>
<evidence type="ECO:0000313" key="14">
    <source>
        <dbReference type="Proteomes" id="UP001379945"/>
    </source>
</evidence>
<reference evidence="13 14" key="1">
    <citation type="submission" date="2024-04" db="EMBL/GenBank/DDBJ databases">
        <title>Novel species of the genus Ideonella isolated from streams.</title>
        <authorList>
            <person name="Lu H."/>
        </authorList>
    </citation>
    <scope>NUCLEOTIDE SEQUENCE [LARGE SCALE GENOMIC DNA]</scope>
    <source>
        <strain evidence="13 14">LYT19W</strain>
    </source>
</reference>
<keyword evidence="5 11" id="KW-0808">Transferase</keyword>
<evidence type="ECO:0000256" key="5">
    <source>
        <dbReference type="ARBA" id="ARBA00022679"/>
    </source>
</evidence>
<dbReference type="PANTHER" id="PTHR39321:SF3">
    <property type="entry name" value="PHOSPHOPANTETHEINE ADENYLYLTRANSFERASE"/>
    <property type="match status" value="1"/>
</dbReference>
<evidence type="ECO:0000256" key="9">
    <source>
        <dbReference type="ARBA" id="ARBA00023027"/>
    </source>
</evidence>
<sequence length="204" mass="22508">MSTPPLSLGLFGGSFNPPHLAHLALAQLAREQLQLDELRWVPAGAPWQKPAGVLATAEDRLAMVRLLVGQEPGMTVDQRELDRPGPSYTIDTVRELQAEFPGLKPWLIIGQDQYARLDTWRDAAQLRVLVRFAVAARDGETPRPPASWAGLSHDMQVLPLPRIDLSATRIRECVAAGQPVSPLVGDAVARYIEQHRLYRVPPGH</sequence>
<proteinExistence type="inferred from homology"/>
<evidence type="ECO:0000256" key="4">
    <source>
        <dbReference type="ARBA" id="ARBA00022642"/>
    </source>
</evidence>
<organism evidence="13 14">
    <name type="scientific">Ideonella margarita</name>
    <dbReference type="NCBI Taxonomy" id="2984191"/>
    <lineage>
        <taxon>Bacteria</taxon>
        <taxon>Pseudomonadati</taxon>
        <taxon>Pseudomonadota</taxon>
        <taxon>Betaproteobacteria</taxon>
        <taxon>Burkholderiales</taxon>
        <taxon>Sphaerotilaceae</taxon>
        <taxon>Ideonella</taxon>
    </lineage>
</organism>
<evidence type="ECO:0000313" key="13">
    <source>
        <dbReference type="EMBL" id="MEK8047833.1"/>
    </source>
</evidence>
<evidence type="ECO:0000259" key="12">
    <source>
        <dbReference type="Pfam" id="PF01467"/>
    </source>
</evidence>
<dbReference type="Proteomes" id="UP001379945">
    <property type="component" value="Unassembled WGS sequence"/>
</dbReference>
<evidence type="ECO:0000256" key="10">
    <source>
        <dbReference type="ARBA" id="ARBA00048721"/>
    </source>
</evidence>
<dbReference type="RefSeq" id="WP_341400138.1">
    <property type="nucleotide sequence ID" value="NZ_JBBUTI010000011.1"/>
</dbReference>
<accession>A0ABU9C7F6</accession>
<keyword evidence="8 11" id="KW-0067">ATP-binding</keyword>
<comment type="function">
    <text evidence="1 11">Catalyzes the reversible adenylation of nicotinate mononucleotide (NaMN) to nicotinic acid adenine dinucleotide (NaAD).</text>
</comment>
<dbReference type="NCBIfam" id="TIGR00482">
    <property type="entry name" value="nicotinate (nicotinamide) nucleotide adenylyltransferase"/>
    <property type="match status" value="1"/>
</dbReference>
<evidence type="ECO:0000256" key="6">
    <source>
        <dbReference type="ARBA" id="ARBA00022695"/>
    </source>
</evidence>
<keyword evidence="14" id="KW-1185">Reference proteome</keyword>
<dbReference type="EMBL" id="JBBUTI010000011">
    <property type="protein sequence ID" value="MEK8047833.1"/>
    <property type="molecule type" value="Genomic_DNA"/>
</dbReference>
<evidence type="ECO:0000256" key="3">
    <source>
        <dbReference type="ARBA" id="ARBA00009014"/>
    </source>
</evidence>
<protein>
    <recommendedName>
        <fullName evidence="11">Probable nicotinate-nucleotide adenylyltransferase</fullName>
        <ecNumber evidence="11">2.7.7.18</ecNumber>
    </recommendedName>
    <alternativeName>
        <fullName evidence="11">Deamido-NAD(+) diphosphorylase</fullName>
    </alternativeName>
    <alternativeName>
        <fullName evidence="11">Deamido-NAD(+) pyrophosphorylase</fullName>
    </alternativeName>
    <alternativeName>
        <fullName evidence="11">Nicotinate mononucleotide adenylyltransferase</fullName>
        <shortName evidence="11">NaMN adenylyltransferase</shortName>
    </alternativeName>
</protein>
<dbReference type="Gene3D" id="3.40.50.620">
    <property type="entry name" value="HUPs"/>
    <property type="match status" value="1"/>
</dbReference>
<dbReference type="PANTHER" id="PTHR39321">
    <property type="entry name" value="NICOTINATE-NUCLEOTIDE ADENYLYLTRANSFERASE-RELATED"/>
    <property type="match status" value="1"/>
</dbReference>
<keyword evidence="9 11" id="KW-0520">NAD</keyword>
<name>A0ABU9C7F6_9BURK</name>
<evidence type="ECO:0000256" key="1">
    <source>
        <dbReference type="ARBA" id="ARBA00002324"/>
    </source>
</evidence>
<dbReference type="CDD" id="cd02165">
    <property type="entry name" value="NMNAT"/>
    <property type="match status" value="1"/>
</dbReference>
<dbReference type="Pfam" id="PF01467">
    <property type="entry name" value="CTP_transf_like"/>
    <property type="match status" value="1"/>
</dbReference>
<evidence type="ECO:0000256" key="7">
    <source>
        <dbReference type="ARBA" id="ARBA00022741"/>
    </source>
</evidence>
<dbReference type="InterPro" id="IPR014729">
    <property type="entry name" value="Rossmann-like_a/b/a_fold"/>
</dbReference>
<dbReference type="InterPro" id="IPR004821">
    <property type="entry name" value="Cyt_trans-like"/>
</dbReference>
<keyword evidence="7 11" id="KW-0547">Nucleotide-binding</keyword>
<comment type="similarity">
    <text evidence="3 11">Belongs to the NadD family.</text>
</comment>
<dbReference type="HAMAP" id="MF_00244">
    <property type="entry name" value="NaMN_adenylyltr"/>
    <property type="match status" value="1"/>
</dbReference>
<evidence type="ECO:0000256" key="2">
    <source>
        <dbReference type="ARBA" id="ARBA00005019"/>
    </source>
</evidence>
<evidence type="ECO:0000256" key="11">
    <source>
        <dbReference type="HAMAP-Rule" id="MF_00244"/>
    </source>
</evidence>
<keyword evidence="4 11" id="KW-0662">Pyridine nucleotide biosynthesis</keyword>
<keyword evidence="6 11" id="KW-0548">Nucleotidyltransferase</keyword>
<dbReference type="InterPro" id="IPR005248">
    <property type="entry name" value="NadD/NMNAT"/>
</dbReference>
<dbReference type="EC" id="2.7.7.18" evidence="11"/>
<dbReference type="NCBIfam" id="NF000840">
    <property type="entry name" value="PRK00071.1-3"/>
    <property type="match status" value="1"/>
</dbReference>
<gene>
    <name evidence="11 13" type="primary">nadD</name>
    <name evidence="13" type="ORF">AACH00_15850</name>
</gene>
<evidence type="ECO:0000256" key="8">
    <source>
        <dbReference type="ARBA" id="ARBA00022840"/>
    </source>
</evidence>
<dbReference type="GO" id="GO:0004515">
    <property type="term" value="F:nicotinate-nucleotide adenylyltransferase activity"/>
    <property type="evidence" value="ECO:0007669"/>
    <property type="project" value="UniProtKB-EC"/>
</dbReference>
<dbReference type="SUPFAM" id="SSF52374">
    <property type="entry name" value="Nucleotidylyl transferase"/>
    <property type="match status" value="1"/>
</dbReference>
<comment type="pathway">
    <text evidence="2 11">Cofactor biosynthesis; NAD(+) biosynthesis; deamido-NAD(+) from nicotinate D-ribonucleotide: step 1/1.</text>
</comment>